<evidence type="ECO:0000313" key="1">
    <source>
        <dbReference type="EMBL" id="KLI01972.1"/>
    </source>
</evidence>
<evidence type="ECO:0000313" key="2">
    <source>
        <dbReference type="Proteomes" id="UP000035553"/>
    </source>
</evidence>
<dbReference type="STRING" id="1069536.SINU_10525"/>
<dbReference type="Proteomes" id="UP000035553">
    <property type="component" value="Unassembled WGS sequence"/>
</dbReference>
<name>A0A0U1QMI9_9BACL</name>
<comment type="caution">
    <text evidence="1">The sequence shown here is derived from an EMBL/GenBank/DDBJ whole genome shotgun (WGS) entry which is preliminary data.</text>
</comment>
<proteinExistence type="predicted"/>
<organism evidence="1 2">
    <name type="scientific">Sporolactobacillus inulinus CASD</name>
    <dbReference type="NCBI Taxonomy" id="1069536"/>
    <lineage>
        <taxon>Bacteria</taxon>
        <taxon>Bacillati</taxon>
        <taxon>Bacillota</taxon>
        <taxon>Bacilli</taxon>
        <taxon>Bacillales</taxon>
        <taxon>Sporolactobacillaceae</taxon>
        <taxon>Sporolactobacillus</taxon>
    </lineage>
</organism>
<accession>A0A0U1QMI9</accession>
<dbReference type="EMBL" id="AFVQ02000146">
    <property type="protein sequence ID" value="KLI01972.1"/>
    <property type="molecule type" value="Genomic_DNA"/>
</dbReference>
<dbReference type="AlphaFoldDB" id="A0A0U1QMI9"/>
<reference evidence="1 2" key="1">
    <citation type="journal article" date="2011" name="J. Bacteriol.">
        <title>Draft genome sequence of Sporolactobacillus inulinus strain CASD, an efficient D-lactic acid-producing bacterium with high-concentration lactate tolerance capability.</title>
        <authorList>
            <person name="Yu B."/>
            <person name="Su F."/>
            <person name="Wang L."/>
            <person name="Xu K."/>
            <person name="Zhao B."/>
            <person name="Xu P."/>
        </authorList>
    </citation>
    <scope>NUCLEOTIDE SEQUENCE [LARGE SCALE GENOMIC DNA]</scope>
    <source>
        <strain evidence="1 2">CASD</strain>
    </source>
</reference>
<sequence>MSIKSGTSSLLLPWKFGSNATKKIVSRDPILSRVVRIFFLSNGKIGYLDYEIHINRQCTPEKGAFLYLQVVLHIGKKRVQCKFENLNDGFAREKMNAAPFISCLDKKKS</sequence>
<protein>
    <submittedName>
        <fullName evidence="1">Uncharacterized protein</fullName>
    </submittedName>
</protein>
<keyword evidence="2" id="KW-1185">Reference proteome</keyword>
<gene>
    <name evidence="1" type="ORF">SINU_10525</name>
</gene>